<sequence>MGSLIPDSLVRAHLGSKRHSPDLEDGADEPATKQSRSAVITDENEHGKESLETIATAYTQAPEPDSTGHLTHDGQGSTSSVPSAPDTTGNDADDTVTEKSAAPDSTPEKSIGNVVDTDAPKASPSGQDSALSVSDPTAVPGDGVDNAATFKPAVSGSIPEASADNASNNPAGLVSEIDPAASTTSLPVGVEDAKCGLEQLKEAISRPWDYDLINKFECNEMVYDFWRRLSAIVGGFTLATFPPVYSWDRLPGVYQDEICKWATNAPDHFNSSNENNVINIFTAWIHHILYEHVFSGTDPDKWNGELWQSFGKIQASAQKLVTDSDDKFNPLYHHWRNLTARLVHRQNPKQRHLDTCWLRSQIEKRVLGIQTEYLETHPDLGNRTVLGFLDASYTELINTVMRMDMFMITTRWRLRIEMFHPDTAQVNGFRPEEDRMDITVTELGAEPELVDYIMVPAFVVYGKTNGRYPQRGTESVIYPLGYSYEFYDYELSTPMSVVCPEKLEERGPELGYQDTASECSGANI</sequence>
<comment type="caution">
    <text evidence="2">The sequence shown here is derived from an EMBL/GenBank/DDBJ whole genome shotgun (WGS) entry which is preliminary data.</text>
</comment>
<evidence type="ECO:0000256" key="1">
    <source>
        <dbReference type="SAM" id="MobiDB-lite"/>
    </source>
</evidence>
<protein>
    <submittedName>
        <fullName evidence="2">Uncharacterized protein</fullName>
    </submittedName>
</protein>
<evidence type="ECO:0000313" key="3">
    <source>
        <dbReference type="Proteomes" id="UP001160390"/>
    </source>
</evidence>
<organism evidence="2 3">
    <name type="scientific">Clonostachys chloroleuca</name>
    <dbReference type="NCBI Taxonomy" id="1926264"/>
    <lineage>
        <taxon>Eukaryota</taxon>
        <taxon>Fungi</taxon>
        <taxon>Dikarya</taxon>
        <taxon>Ascomycota</taxon>
        <taxon>Pezizomycotina</taxon>
        <taxon>Sordariomycetes</taxon>
        <taxon>Hypocreomycetidae</taxon>
        <taxon>Hypocreales</taxon>
        <taxon>Bionectriaceae</taxon>
        <taxon>Clonostachys</taxon>
    </lineage>
</organism>
<keyword evidence="3" id="KW-1185">Reference proteome</keyword>
<feature type="region of interest" description="Disordered" evidence="1">
    <location>
        <begin position="1"/>
        <end position="143"/>
    </location>
</feature>
<dbReference type="EMBL" id="CABFNP030000868">
    <property type="protein sequence ID" value="CAI6088793.1"/>
    <property type="molecule type" value="Genomic_DNA"/>
</dbReference>
<dbReference type="AlphaFoldDB" id="A0AA35M1L9"/>
<reference evidence="2" key="1">
    <citation type="submission" date="2023-01" db="EMBL/GenBank/DDBJ databases">
        <authorList>
            <person name="Piombo E."/>
        </authorList>
    </citation>
    <scope>NUCLEOTIDE SEQUENCE</scope>
</reference>
<feature type="compositionally biased region" description="Polar residues" evidence="1">
    <location>
        <begin position="74"/>
        <end position="90"/>
    </location>
</feature>
<proteinExistence type="predicted"/>
<feature type="compositionally biased region" description="Polar residues" evidence="1">
    <location>
        <begin position="124"/>
        <end position="135"/>
    </location>
</feature>
<gene>
    <name evidence="2" type="ORF">CCHLO57077_00008464</name>
</gene>
<name>A0AA35M1L9_9HYPO</name>
<dbReference type="Proteomes" id="UP001160390">
    <property type="component" value="Unassembled WGS sequence"/>
</dbReference>
<evidence type="ECO:0000313" key="2">
    <source>
        <dbReference type="EMBL" id="CAI6088793.1"/>
    </source>
</evidence>
<accession>A0AA35M1L9</accession>